<dbReference type="PANTHER" id="PTHR37466:SF1">
    <property type="entry name" value="SLR1628 PROTEIN"/>
    <property type="match status" value="1"/>
</dbReference>
<gene>
    <name evidence="1" type="ORF">RZS28_04330</name>
</gene>
<reference evidence="1 2" key="1">
    <citation type="submission" date="2023-10" db="EMBL/GenBank/DDBJ databases">
        <title>Novel methanotroph of the genus Methylocapsa from a subarctic wetland.</title>
        <authorList>
            <person name="Belova S.E."/>
            <person name="Oshkin I.Y."/>
            <person name="Miroshnikov K."/>
            <person name="Dedysh S.N."/>
        </authorList>
    </citation>
    <scope>NUCLEOTIDE SEQUENCE [LARGE SCALE GENOMIC DNA]</scope>
    <source>
        <strain evidence="1 2">RX1</strain>
    </source>
</reference>
<sequence>MFRDDAGGGGRKSSRNVLGEPLQSCSFDPITGFFRNGCCDTAAEDVGSHTVCIVATEEFLAFSKASGNDLSTPLPEYGFPGVKPGDRWCLCAPRWQEAFEAGSAPRVVLQATHEGALEYSALADLKRYAMDLS</sequence>
<evidence type="ECO:0000313" key="2">
    <source>
        <dbReference type="Proteomes" id="UP001626536"/>
    </source>
</evidence>
<proteinExistence type="predicted"/>
<organism evidence="1 2">
    <name type="scientific">Methylocapsa polymorpha</name>
    <dbReference type="NCBI Taxonomy" id="3080828"/>
    <lineage>
        <taxon>Bacteria</taxon>
        <taxon>Pseudomonadati</taxon>
        <taxon>Pseudomonadota</taxon>
        <taxon>Alphaproteobacteria</taxon>
        <taxon>Hyphomicrobiales</taxon>
        <taxon>Beijerinckiaceae</taxon>
        <taxon>Methylocapsa</taxon>
    </lineage>
</organism>
<dbReference type="PANTHER" id="PTHR37466">
    <property type="entry name" value="SLR1628 PROTEIN"/>
    <property type="match status" value="1"/>
</dbReference>
<dbReference type="RefSeq" id="WP_407340061.1">
    <property type="nucleotide sequence ID" value="NZ_CP136862.1"/>
</dbReference>
<name>A0ABZ0HUR9_9HYPH</name>
<dbReference type="Proteomes" id="UP001626536">
    <property type="component" value="Chromosome"/>
</dbReference>
<evidence type="ECO:0000313" key="1">
    <source>
        <dbReference type="EMBL" id="WOJ90531.1"/>
    </source>
</evidence>
<dbReference type="Pfam" id="PF09996">
    <property type="entry name" value="DUF2237"/>
    <property type="match status" value="1"/>
</dbReference>
<protein>
    <submittedName>
        <fullName evidence="1">DUF2237 domain-containing protein</fullName>
    </submittedName>
</protein>
<dbReference type="EMBL" id="CP136862">
    <property type="protein sequence ID" value="WOJ90531.1"/>
    <property type="molecule type" value="Genomic_DNA"/>
</dbReference>
<keyword evidence="2" id="KW-1185">Reference proteome</keyword>
<dbReference type="Gene3D" id="3.30.56.110">
    <property type="entry name" value="Protein of unknown function DUF2237"/>
    <property type="match status" value="1"/>
</dbReference>
<accession>A0ABZ0HUR9</accession>
<dbReference type="InterPro" id="IPR018714">
    <property type="entry name" value="DUF2237"/>
</dbReference>